<keyword evidence="6" id="KW-0808">Transferase</keyword>
<dbReference type="Pfam" id="PF02743">
    <property type="entry name" value="dCache_1"/>
    <property type="match status" value="1"/>
</dbReference>
<dbReference type="GO" id="GO:0005886">
    <property type="term" value="C:plasma membrane"/>
    <property type="evidence" value="ECO:0007669"/>
    <property type="project" value="UniProtKB-SubCell"/>
</dbReference>
<proteinExistence type="predicted"/>
<comment type="caution">
    <text evidence="17">The sequence shown here is derived from an EMBL/GenBank/DDBJ whole genome shotgun (WGS) entry which is preliminary data.</text>
</comment>
<evidence type="ECO:0000313" key="18">
    <source>
        <dbReference type="Proteomes" id="UP000282076"/>
    </source>
</evidence>
<sequence length="605" mass="68857">MIKASMRLASSFRNKMILIFFAITIVPFILFAYYAYSKSIEGIKNANSTFSMSYLQQAKINFETYLAQLNEQLNSLVGDGTIQRNLEHEPKSAEEEESFAEDLIAFVYNRKPQIDALRVRVYPLEPSHYPTYMNTMGVSPSVGAEDWFREARTSVIPTWHLSMPQKGLYGRPLLTYTKTFTGLHDRRARGVIVTDLAEDHLRRFFSPSESMPGQKFLIVGADGQVLFDSYDNEWTGIPIPSQKFLESIGTSSEGAETLKVGGEKKLITFTKMDTQPWTIVSMTPLHALTHPMSVLNRLLVYFLVAYLICSVGVVIYITLNFTHPIVRLVRLMRKLEQGDFEYQVAESLRKDEIGWLYRGFGSMMNTIEELIEQTSRSERNKKELEFQVLSHQINPHFLYNTLESIRWKAENHGRSDIGEMVSALGNLLRLSLNQGKDITTVGREVEQVKAYVQIEQARIGMPLRVLYFFDDEMLSLPFMRLLLQPLVENAIQHSIRDNFEKGKVILSGYVEDQDIVIEITDNGKGIPESVLAQLDVEEQETNGKASRRQGVGLRNVNERLKLSFGKNYKLSIETGEGMGTKIKIRHPIMEPYGPEEGKGIEDSVG</sequence>
<dbReference type="EMBL" id="RBZM01000006">
    <property type="protein sequence ID" value="RKP53066.1"/>
    <property type="molecule type" value="Genomic_DNA"/>
</dbReference>
<dbReference type="GO" id="GO:0005524">
    <property type="term" value="F:ATP binding"/>
    <property type="evidence" value="ECO:0007669"/>
    <property type="project" value="UniProtKB-KW"/>
</dbReference>
<keyword evidence="5" id="KW-0597">Phosphoprotein</keyword>
<dbReference type="OrthoDB" id="9776552at2"/>
<dbReference type="RefSeq" id="WP_120977810.1">
    <property type="nucleotide sequence ID" value="NZ_RBZM01000006.1"/>
</dbReference>
<dbReference type="SMART" id="SM00304">
    <property type="entry name" value="HAMP"/>
    <property type="match status" value="1"/>
</dbReference>
<dbReference type="PANTHER" id="PTHR34220:SF7">
    <property type="entry name" value="SENSOR HISTIDINE KINASE YPDA"/>
    <property type="match status" value="1"/>
</dbReference>
<keyword evidence="8" id="KW-0547">Nucleotide-binding</keyword>
<dbReference type="Gene3D" id="1.10.8.500">
    <property type="entry name" value="HAMP domain in histidine kinase"/>
    <property type="match status" value="1"/>
</dbReference>
<evidence type="ECO:0000256" key="10">
    <source>
        <dbReference type="ARBA" id="ARBA00022840"/>
    </source>
</evidence>
<name>A0A494XVT7_9BACL</name>
<evidence type="ECO:0000256" key="13">
    <source>
        <dbReference type="ARBA" id="ARBA00023136"/>
    </source>
</evidence>
<dbReference type="GO" id="GO:0000155">
    <property type="term" value="F:phosphorelay sensor kinase activity"/>
    <property type="evidence" value="ECO:0007669"/>
    <property type="project" value="InterPro"/>
</dbReference>
<dbReference type="Pfam" id="PF02518">
    <property type="entry name" value="HATPase_c"/>
    <property type="match status" value="1"/>
</dbReference>
<dbReference type="InterPro" id="IPR003594">
    <property type="entry name" value="HATPase_dom"/>
</dbReference>
<dbReference type="InterPro" id="IPR036890">
    <property type="entry name" value="HATPase_C_sf"/>
</dbReference>
<comment type="subcellular location">
    <subcellularLocation>
        <location evidence="2">Cell membrane</location>
        <topology evidence="2">Multi-pass membrane protein</topology>
    </subcellularLocation>
</comment>
<dbReference type="InterPro" id="IPR033479">
    <property type="entry name" value="dCache_1"/>
</dbReference>
<dbReference type="Gene3D" id="3.30.565.10">
    <property type="entry name" value="Histidine kinase-like ATPase, C-terminal domain"/>
    <property type="match status" value="1"/>
</dbReference>
<organism evidence="17 18">
    <name type="scientific">Cohnella endophytica</name>
    <dbReference type="NCBI Taxonomy" id="2419778"/>
    <lineage>
        <taxon>Bacteria</taxon>
        <taxon>Bacillati</taxon>
        <taxon>Bacillota</taxon>
        <taxon>Bacilli</taxon>
        <taxon>Bacillales</taxon>
        <taxon>Paenibacillaceae</taxon>
        <taxon>Cohnella</taxon>
    </lineage>
</organism>
<dbReference type="SUPFAM" id="SSF158472">
    <property type="entry name" value="HAMP domain-like"/>
    <property type="match status" value="1"/>
</dbReference>
<feature type="transmembrane region" description="Helical" evidence="14">
    <location>
        <begin position="16"/>
        <end position="36"/>
    </location>
</feature>
<keyword evidence="9 17" id="KW-0418">Kinase</keyword>
<reference evidence="17 18" key="1">
    <citation type="submission" date="2018-10" db="EMBL/GenBank/DDBJ databases">
        <title>Cohnella sp. M2MS4P-1, whole genome shotgun sequence.</title>
        <authorList>
            <person name="Tuo L."/>
        </authorList>
    </citation>
    <scope>NUCLEOTIDE SEQUENCE [LARGE SCALE GENOMIC DNA]</scope>
    <source>
        <strain evidence="17 18">M2MS4P-1</strain>
    </source>
</reference>
<dbReference type="CDD" id="cd06225">
    <property type="entry name" value="HAMP"/>
    <property type="match status" value="1"/>
</dbReference>
<dbReference type="Gene3D" id="3.30.450.20">
    <property type="entry name" value="PAS domain"/>
    <property type="match status" value="1"/>
</dbReference>
<evidence type="ECO:0000256" key="2">
    <source>
        <dbReference type="ARBA" id="ARBA00004651"/>
    </source>
</evidence>
<evidence type="ECO:0000256" key="8">
    <source>
        <dbReference type="ARBA" id="ARBA00022741"/>
    </source>
</evidence>
<evidence type="ECO:0000259" key="15">
    <source>
        <dbReference type="PROSITE" id="PS50109"/>
    </source>
</evidence>
<evidence type="ECO:0000256" key="5">
    <source>
        <dbReference type="ARBA" id="ARBA00022553"/>
    </source>
</evidence>
<keyword evidence="12" id="KW-0902">Two-component regulatory system</keyword>
<evidence type="ECO:0000256" key="7">
    <source>
        <dbReference type="ARBA" id="ARBA00022692"/>
    </source>
</evidence>
<evidence type="ECO:0000256" key="12">
    <source>
        <dbReference type="ARBA" id="ARBA00023012"/>
    </source>
</evidence>
<evidence type="ECO:0000256" key="3">
    <source>
        <dbReference type="ARBA" id="ARBA00012438"/>
    </source>
</evidence>
<keyword evidence="10" id="KW-0067">ATP-binding</keyword>
<keyword evidence="11 14" id="KW-1133">Transmembrane helix</keyword>
<dbReference type="PROSITE" id="PS50885">
    <property type="entry name" value="HAMP"/>
    <property type="match status" value="1"/>
</dbReference>
<keyword evidence="18" id="KW-1185">Reference proteome</keyword>
<dbReference type="PROSITE" id="PS50109">
    <property type="entry name" value="HIS_KIN"/>
    <property type="match status" value="1"/>
</dbReference>
<protein>
    <recommendedName>
        <fullName evidence="3">histidine kinase</fullName>
        <ecNumber evidence="3">2.7.13.3</ecNumber>
    </recommendedName>
</protein>
<evidence type="ECO:0000256" key="6">
    <source>
        <dbReference type="ARBA" id="ARBA00022679"/>
    </source>
</evidence>
<keyword evidence="4" id="KW-1003">Cell membrane</keyword>
<evidence type="ECO:0000256" key="4">
    <source>
        <dbReference type="ARBA" id="ARBA00022475"/>
    </source>
</evidence>
<evidence type="ECO:0000256" key="11">
    <source>
        <dbReference type="ARBA" id="ARBA00022989"/>
    </source>
</evidence>
<comment type="catalytic activity">
    <reaction evidence="1">
        <text>ATP + protein L-histidine = ADP + protein N-phospho-L-histidine.</text>
        <dbReference type="EC" id="2.7.13.3"/>
    </reaction>
</comment>
<feature type="transmembrane region" description="Helical" evidence="14">
    <location>
        <begin position="298"/>
        <end position="319"/>
    </location>
</feature>
<keyword evidence="7 14" id="KW-0812">Transmembrane</keyword>
<evidence type="ECO:0000256" key="14">
    <source>
        <dbReference type="SAM" id="Phobius"/>
    </source>
</evidence>
<dbReference type="SMART" id="SM00387">
    <property type="entry name" value="HATPase_c"/>
    <property type="match status" value="1"/>
</dbReference>
<accession>A0A494XVT7</accession>
<dbReference type="Pfam" id="PF06580">
    <property type="entry name" value="His_kinase"/>
    <property type="match status" value="1"/>
</dbReference>
<dbReference type="Pfam" id="PF00672">
    <property type="entry name" value="HAMP"/>
    <property type="match status" value="1"/>
</dbReference>
<dbReference type="Proteomes" id="UP000282076">
    <property type="component" value="Unassembled WGS sequence"/>
</dbReference>
<dbReference type="InterPro" id="IPR003660">
    <property type="entry name" value="HAMP_dom"/>
</dbReference>
<dbReference type="InterPro" id="IPR005467">
    <property type="entry name" value="His_kinase_dom"/>
</dbReference>
<dbReference type="SUPFAM" id="SSF55874">
    <property type="entry name" value="ATPase domain of HSP90 chaperone/DNA topoisomerase II/histidine kinase"/>
    <property type="match status" value="1"/>
</dbReference>
<dbReference type="InterPro" id="IPR010559">
    <property type="entry name" value="Sig_transdc_His_kin_internal"/>
</dbReference>
<evidence type="ECO:0000313" key="17">
    <source>
        <dbReference type="EMBL" id="RKP53066.1"/>
    </source>
</evidence>
<feature type="domain" description="Histidine kinase" evidence="15">
    <location>
        <begin position="479"/>
        <end position="590"/>
    </location>
</feature>
<evidence type="ECO:0000256" key="9">
    <source>
        <dbReference type="ARBA" id="ARBA00022777"/>
    </source>
</evidence>
<evidence type="ECO:0000256" key="1">
    <source>
        <dbReference type="ARBA" id="ARBA00000085"/>
    </source>
</evidence>
<keyword evidence="13 14" id="KW-0472">Membrane</keyword>
<dbReference type="AlphaFoldDB" id="A0A494XVT7"/>
<feature type="domain" description="HAMP" evidence="16">
    <location>
        <begin position="319"/>
        <end position="372"/>
    </location>
</feature>
<dbReference type="PANTHER" id="PTHR34220">
    <property type="entry name" value="SENSOR HISTIDINE KINASE YPDA"/>
    <property type="match status" value="1"/>
</dbReference>
<dbReference type="EC" id="2.7.13.3" evidence="3"/>
<gene>
    <name evidence="17" type="ORF">D7Z26_15130</name>
</gene>
<dbReference type="InterPro" id="IPR050640">
    <property type="entry name" value="Bact_2-comp_sensor_kinase"/>
</dbReference>
<evidence type="ECO:0000259" key="16">
    <source>
        <dbReference type="PROSITE" id="PS50885"/>
    </source>
</evidence>